<feature type="chain" id="PRO_5035421415" evidence="3">
    <location>
        <begin position="25"/>
        <end position="587"/>
    </location>
</feature>
<organism evidence="4 5">
    <name type="scientific">Filobasidium floriforme</name>
    <dbReference type="NCBI Taxonomy" id="5210"/>
    <lineage>
        <taxon>Eukaryota</taxon>
        <taxon>Fungi</taxon>
        <taxon>Dikarya</taxon>
        <taxon>Basidiomycota</taxon>
        <taxon>Agaricomycotina</taxon>
        <taxon>Tremellomycetes</taxon>
        <taxon>Filobasidiales</taxon>
        <taxon>Filobasidiaceae</taxon>
        <taxon>Filobasidium</taxon>
    </lineage>
</organism>
<protein>
    <submittedName>
        <fullName evidence="4">Uncharacterized protein</fullName>
    </submittedName>
</protein>
<feature type="compositionally biased region" description="Polar residues" evidence="1">
    <location>
        <begin position="405"/>
        <end position="414"/>
    </location>
</feature>
<name>A0A8K0NSM5_9TREE</name>
<gene>
    <name evidence="4" type="ORF">FFLO_01196</name>
</gene>
<keyword evidence="2" id="KW-1133">Transmembrane helix</keyword>
<dbReference type="EMBL" id="JABELV010000016">
    <property type="protein sequence ID" value="KAG7567070.1"/>
    <property type="molecule type" value="Genomic_DNA"/>
</dbReference>
<keyword evidence="2" id="KW-0812">Transmembrane</keyword>
<feature type="region of interest" description="Disordered" evidence="1">
    <location>
        <begin position="464"/>
        <end position="587"/>
    </location>
</feature>
<feature type="region of interest" description="Disordered" evidence="1">
    <location>
        <begin position="319"/>
        <end position="346"/>
    </location>
</feature>
<evidence type="ECO:0000313" key="4">
    <source>
        <dbReference type="EMBL" id="KAG7567070.1"/>
    </source>
</evidence>
<keyword evidence="3" id="KW-0732">Signal</keyword>
<feature type="region of interest" description="Disordered" evidence="1">
    <location>
        <begin position="231"/>
        <end position="285"/>
    </location>
</feature>
<evidence type="ECO:0000256" key="1">
    <source>
        <dbReference type="SAM" id="MobiDB-lite"/>
    </source>
</evidence>
<dbReference type="Proteomes" id="UP000812966">
    <property type="component" value="Unassembled WGS sequence"/>
</dbReference>
<comment type="caution">
    <text evidence="4">The sequence shown here is derived from an EMBL/GenBank/DDBJ whole genome shotgun (WGS) entry which is preliminary data.</text>
</comment>
<reference evidence="4" key="1">
    <citation type="submission" date="2020-04" db="EMBL/GenBank/DDBJ databases">
        <title>Analysis of mating type loci in Filobasidium floriforme.</title>
        <authorList>
            <person name="Nowrousian M."/>
        </authorList>
    </citation>
    <scope>NUCLEOTIDE SEQUENCE</scope>
    <source>
        <strain evidence="4">CBS 6242</strain>
    </source>
</reference>
<feature type="signal peptide" evidence="3">
    <location>
        <begin position="1"/>
        <end position="24"/>
    </location>
</feature>
<feature type="compositionally biased region" description="Polar residues" evidence="1">
    <location>
        <begin position="422"/>
        <end position="439"/>
    </location>
</feature>
<evidence type="ECO:0000256" key="3">
    <source>
        <dbReference type="SAM" id="SignalP"/>
    </source>
</evidence>
<feature type="compositionally biased region" description="Low complexity" evidence="1">
    <location>
        <begin position="237"/>
        <end position="256"/>
    </location>
</feature>
<sequence>MPLLTAPAWLRLVALLALASTVRAIRFNISTPMQCEPLEVTWEEKQGDGDMRLLIMPAAEFSPQSIILNITIPSSASSPYTIPTFSEPQGLEFVASLIDSSGYSNTGVTEILTVGSPSSSGSASCLSTAPDPDFFFYTDPQAPTTVPQCGNVQVTWQNSYTLPASIVGLIPGGEIWTVHEITGPDQGGGQGAAGSGYGWQVNVREGTRFLMYMPNNGPVGSGGSTPLFTVGPGGSGCISDSSPSSIAPSAPASTISGVGGGGGRPGGGSGSDSAGNNSSGSGSGSNTGAIVGGAVGGVAFVVLALIVLFVFLRRRARQVKDPQHPRTKLMGSYGTSHGSSGGGTGSGAVVGGAALMEDRRRSSVVDLLAGEKPRSGSHSAANGMATAGAIERQDSDETTYEPSPYFSTGANTASPGAVRSSFPRTSDEITSANTNGQNRYSRESGMLAPIDFGTGAGLGMAGTTAGLDRQRRVSETTYQPGSEADATLSHSGATVSPRGNPEMTHSAGELGVGGTPNVGSTGRSNSTRKRRPLTAQNGDDAPVPPPTRFVLHQDAGVVDSAEATRPDDQGLVEMPPRYDQLRSGPPQ</sequence>
<feature type="compositionally biased region" description="Low complexity" evidence="1">
    <location>
        <begin position="271"/>
        <end position="280"/>
    </location>
</feature>
<keyword evidence="5" id="KW-1185">Reference proteome</keyword>
<feature type="compositionally biased region" description="Gly residues" evidence="1">
    <location>
        <begin position="257"/>
        <end position="270"/>
    </location>
</feature>
<feature type="region of interest" description="Disordered" evidence="1">
    <location>
        <begin position="392"/>
        <end position="441"/>
    </location>
</feature>
<proteinExistence type="predicted"/>
<feature type="transmembrane region" description="Helical" evidence="2">
    <location>
        <begin position="289"/>
        <end position="312"/>
    </location>
</feature>
<evidence type="ECO:0000256" key="2">
    <source>
        <dbReference type="SAM" id="Phobius"/>
    </source>
</evidence>
<keyword evidence="2" id="KW-0472">Membrane</keyword>
<dbReference type="AlphaFoldDB" id="A0A8K0NSM5"/>
<accession>A0A8K0NSM5</accession>
<evidence type="ECO:0000313" key="5">
    <source>
        <dbReference type="Proteomes" id="UP000812966"/>
    </source>
</evidence>